<sequence>MTQPLKPTQQRAARNIAEKAAKFLEAHLSPNSTRLETTATPKQRKGKMGAKQTSSASSSTGIGLRSGVS</sequence>
<protein>
    <submittedName>
        <fullName evidence="2">Uncharacterized protein</fullName>
    </submittedName>
</protein>
<dbReference type="Proteomes" id="UP001140011">
    <property type="component" value="Unassembled WGS sequence"/>
</dbReference>
<feature type="non-terminal residue" evidence="2">
    <location>
        <position position="69"/>
    </location>
</feature>
<organism evidence="2 3">
    <name type="scientific">Coemansia pectinata</name>
    <dbReference type="NCBI Taxonomy" id="1052879"/>
    <lineage>
        <taxon>Eukaryota</taxon>
        <taxon>Fungi</taxon>
        <taxon>Fungi incertae sedis</taxon>
        <taxon>Zoopagomycota</taxon>
        <taxon>Kickxellomycotina</taxon>
        <taxon>Kickxellomycetes</taxon>
        <taxon>Kickxellales</taxon>
        <taxon>Kickxellaceae</taxon>
        <taxon>Coemansia</taxon>
    </lineage>
</organism>
<name>A0A9W8GV15_9FUNG</name>
<comment type="caution">
    <text evidence="2">The sequence shown here is derived from an EMBL/GenBank/DDBJ whole genome shotgun (WGS) entry which is preliminary data.</text>
</comment>
<accession>A0A9W8GV15</accession>
<evidence type="ECO:0000313" key="3">
    <source>
        <dbReference type="Proteomes" id="UP001140011"/>
    </source>
</evidence>
<reference evidence="2" key="1">
    <citation type="submission" date="2022-07" db="EMBL/GenBank/DDBJ databases">
        <title>Phylogenomic reconstructions and comparative analyses of Kickxellomycotina fungi.</title>
        <authorList>
            <person name="Reynolds N.K."/>
            <person name="Stajich J.E."/>
            <person name="Barry K."/>
            <person name="Grigoriev I.V."/>
            <person name="Crous P."/>
            <person name="Smith M.E."/>
        </authorList>
    </citation>
    <scope>NUCLEOTIDE SEQUENCE</scope>
    <source>
        <strain evidence="2">BCRC 34297</strain>
    </source>
</reference>
<feature type="compositionally biased region" description="Polar residues" evidence="1">
    <location>
        <begin position="29"/>
        <end position="41"/>
    </location>
</feature>
<dbReference type="AlphaFoldDB" id="A0A9W8GV15"/>
<dbReference type="OrthoDB" id="10503634at2759"/>
<feature type="region of interest" description="Disordered" evidence="1">
    <location>
        <begin position="24"/>
        <end position="69"/>
    </location>
</feature>
<evidence type="ECO:0000256" key="1">
    <source>
        <dbReference type="SAM" id="MobiDB-lite"/>
    </source>
</evidence>
<feature type="compositionally biased region" description="Polar residues" evidence="1">
    <location>
        <begin position="51"/>
        <end position="61"/>
    </location>
</feature>
<proteinExistence type="predicted"/>
<evidence type="ECO:0000313" key="2">
    <source>
        <dbReference type="EMBL" id="KAJ2748397.1"/>
    </source>
</evidence>
<gene>
    <name evidence="2" type="ORF">GGI19_006128</name>
</gene>
<dbReference type="EMBL" id="JANBUH010001092">
    <property type="protein sequence ID" value="KAJ2748397.1"/>
    <property type="molecule type" value="Genomic_DNA"/>
</dbReference>
<keyword evidence="3" id="KW-1185">Reference proteome</keyword>